<name>A0ABS8D3Y9_9NEIS</name>
<proteinExistence type="predicted"/>
<protein>
    <submittedName>
        <fullName evidence="1">Uncharacterized protein</fullName>
    </submittedName>
</protein>
<sequence length="147" mass="16998">MTKEDDQFQVWLMDMSDAIERFRQFIPVDMAARLDFSPESLSLIEEFALANYPTINDIKKQSEAKAVDGMARYVGQVFRKYFGGKWIIDFNDKKNVFYCLPQLTGMAGQRTQICPLTLVTASVDRRTGKFIRTVFDNHQQNANKVQQ</sequence>
<gene>
    <name evidence="1" type="ORF">LIN78_05080</name>
</gene>
<reference evidence="1" key="1">
    <citation type="submission" date="2021-10" db="EMBL/GenBank/DDBJ databases">
        <title>The complete genome sequence of Leeia sp. TBRC 13508.</title>
        <authorList>
            <person name="Charoenyingcharoen P."/>
            <person name="Yukphan P."/>
        </authorList>
    </citation>
    <scope>NUCLEOTIDE SEQUENCE</scope>
    <source>
        <strain evidence="1">TBRC 13508</strain>
    </source>
</reference>
<dbReference type="Proteomes" id="UP001165395">
    <property type="component" value="Unassembled WGS sequence"/>
</dbReference>
<evidence type="ECO:0000313" key="1">
    <source>
        <dbReference type="EMBL" id="MCB6182920.1"/>
    </source>
</evidence>
<keyword evidence="2" id="KW-1185">Reference proteome</keyword>
<accession>A0ABS8D3Y9</accession>
<comment type="caution">
    <text evidence="1">The sequence shown here is derived from an EMBL/GenBank/DDBJ whole genome shotgun (WGS) entry which is preliminary data.</text>
</comment>
<dbReference type="RefSeq" id="WP_227179145.1">
    <property type="nucleotide sequence ID" value="NZ_JAJBZT010000002.1"/>
</dbReference>
<evidence type="ECO:0000313" key="2">
    <source>
        <dbReference type="Proteomes" id="UP001165395"/>
    </source>
</evidence>
<dbReference type="EMBL" id="JAJBZT010000002">
    <property type="protein sequence ID" value="MCB6182920.1"/>
    <property type="molecule type" value="Genomic_DNA"/>
</dbReference>
<organism evidence="1 2">
    <name type="scientific">Leeia speluncae</name>
    <dbReference type="NCBI Taxonomy" id="2884804"/>
    <lineage>
        <taxon>Bacteria</taxon>
        <taxon>Pseudomonadati</taxon>
        <taxon>Pseudomonadota</taxon>
        <taxon>Betaproteobacteria</taxon>
        <taxon>Neisseriales</taxon>
        <taxon>Leeiaceae</taxon>
        <taxon>Leeia</taxon>
    </lineage>
</organism>